<protein>
    <recommendedName>
        <fullName evidence="3">F-box domain-containing protein</fullName>
    </recommendedName>
</protein>
<sequence length="178" mass="20599">MHRLFLVPEVVAVIVKSGSLHQGFLHTCLLINHVFFQESARLLWYACGVSNWEEIVPDHATSDIKDLISVKRNDPERAQMYANFVQVLQFGPWLQPMESQWHIELLWLEFPQLKRVKFAVSDDYKILNTEPFMAQFALPNVTDFCIVKASQISDRFLDTLSSKCPKLRYLELGDCPTV</sequence>
<comment type="caution">
    <text evidence="1">The sequence shown here is derived from an EMBL/GenBank/DDBJ whole genome shotgun (WGS) entry which is preliminary data.</text>
</comment>
<organism evidence="1 2">
    <name type="scientific">Bionectria ochroleuca</name>
    <name type="common">Gliocladium roseum</name>
    <dbReference type="NCBI Taxonomy" id="29856"/>
    <lineage>
        <taxon>Eukaryota</taxon>
        <taxon>Fungi</taxon>
        <taxon>Dikarya</taxon>
        <taxon>Ascomycota</taxon>
        <taxon>Pezizomycotina</taxon>
        <taxon>Sordariomycetes</taxon>
        <taxon>Hypocreomycetidae</taxon>
        <taxon>Hypocreales</taxon>
        <taxon>Bionectriaceae</taxon>
        <taxon>Clonostachys</taxon>
    </lineage>
</organism>
<accession>A0ABY6UD73</accession>
<proteinExistence type="predicted"/>
<gene>
    <name evidence="1" type="ORF">CLO192961_LOCUS252171</name>
</gene>
<name>A0ABY6UD73_BIOOC</name>
<evidence type="ECO:0000313" key="2">
    <source>
        <dbReference type="Proteomes" id="UP000766486"/>
    </source>
</evidence>
<dbReference type="EMBL" id="CABFNS010000798">
    <property type="protein sequence ID" value="VUC29119.1"/>
    <property type="molecule type" value="Genomic_DNA"/>
</dbReference>
<reference evidence="1 2" key="1">
    <citation type="submission" date="2019-06" db="EMBL/GenBank/DDBJ databases">
        <authorList>
            <person name="Broberg M."/>
        </authorList>
    </citation>
    <scope>NUCLEOTIDE SEQUENCE [LARGE SCALE GENOMIC DNA]</scope>
</reference>
<evidence type="ECO:0000313" key="1">
    <source>
        <dbReference type="EMBL" id="VUC29119.1"/>
    </source>
</evidence>
<dbReference type="Proteomes" id="UP000766486">
    <property type="component" value="Unassembled WGS sequence"/>
</dbReference>
<evidence type="ECO:0008006" key="3">
    <source>
        <dbReference type="Google" id="ProtNLM"/>
    </source>
</evidence>
<keyword evidence="2" id="KW-1185">Reference proteome</keyword>